<dbReference type="GO" id="GO:0004674">
    <property type="term" value="F:protein serine/threonine kinase activity"/>
    <property type="evidence" value="ECO:0007669"/>
    <property type="project" value="UniProtKB-EC"/>
</dbReference>
<evidence type="ECO:0000313" key="8">
    <source>
        <dbReference type="EMBL" id="MBB4937870.1"/>
    </source>
</evidence>
<evidence type="ECO:0000256" key="2">
    <source>
        <dbReference type="ARBA" id="ARBA00022679"/>
    </source>
</evidence>
<dbReference type="EMBL" id="JACHJU010000001">
    <property type="protein sequence ID" value="MBB4937870.1"/>
    <property type="molecule type" value="Genomic_DNA"/>
</dbReference>
<accession>A0A7W7RTH6</accession>
<dbReference type="EC" id="2.7.11.1" evidence="1"/>
<proteinExistence type="predicted"/>
<dbReference type="GO" id="GO:0005524">
    <property type="term" value="F:ATP binding"/>
    <property type="evidence" value="ECO:0007669"/>
    <property type="project" value="UniProtKB-KW"/>
</dbReference>
<evidence type="ECO:0000256" key="6">
    <source>
        <dbReference type="SAM" id="Phobius"/>
    </source>
</evidence>
<evidence type="ECO:0000256" key="4">
    <source>
        <dbReference type="ARBA" id="ARBA00022777"/>
    </source>
</evidence>
<dbReference type="PROSITE" id="PS00108">
    <property type="entry name" value="PROTEIN_KINASE_ST"/>
    <property type="match status" value="1"/>
</dbReference>
<comment type="caution">
    <text evidence="8">The sequence shown here is derived from an EMBL/GenBank/DDBJ whole genome shotgun (WGS) entry which is preliminary data.</text>
</comment>
<feature type="domain" description="Protein kinase" evidence="7">
    <location>
        <begin position="1"/>
        <end position="218"/>
    </location>
</feature>
<gene>
    <name evidence="8" type="ORF">FHR32_002175</name>
</gene>
<dbReference type="InterPro" id="IPR011047">
    <property type="entry name" value="Quinoprotein_ADH-like_sf"/>
</dbReference>
<dbReference type="RefSeq" id="WP_184754166.1">
    <property type="nucleotide sequence ID" value="NZ_BAABEK010000039.1"/>
</dbReference>
<dbReference type="Pfam" id="PF00069">
    <property type="entry name" value="Pkinase"/>
    <property type="match status" value="1"/>
</dbReference>
<keyword evidence="5" id="KW-0067">ATP-binding</keyword>
<dbReference type="PANTHER" id="PTHR43671:SF13">
    <property type="entry name" value="SERINE_THREONINE-PROTEIN KINASE NEK2"/>
    <property type="match status" value="1"/>
</dbReference>
<evidence type="ECO:0000256" key="1">
    <source>
        <dbReference type="ARBA" id="ARBA00012513"/>
    </source>
</evidence>
<keyword evidence="3" id="KW-0547">Nucleotide-binding</keyword>
<dbReference type="CDD" id="cd14014">
    <property type="entry name" value="STKc_PknB_like"/>
    <property type="match status" value="1"/>
</dbReference>
<dbReference type="SMART" id="SM00320">
    <property type="entry name" value="WD40"/>
    <property type="match status" value="5"/>
</dbReference>
<dbReference type="Pfam" id="PF20703">
    <property type="entry name" value="nSTAND1"/>
    <property type="match status" value="1"/>
</dbReference>
<name>A0A7W7RTH6_9ACTN</name>
<dbReference type="InterPro" id="IPR015943">
    <property type="entry name" value="WD40/YVTN_repeat-like_dom_sf"/>
</dbReference>
<keyword evidence="4" id="KW-0418">Kinase</keyword>
<sequence>MRCSQETPTGSADTGWRVASFCTAKVIDADLAAVPPYIVSEYVEGVDLRRAGRRFAGDDLHRLATAVATALTAVHEAGVIHRDLKPDNVLLGPDGPRVIDFGIARTAEMSLTVSGHIAGTPTYMAPEIFTGQRAGPAADVFAWGGVMVFAATGQDPFRADALGGVMHRVLSHDPDLDALPPSVRPLVAAALNKDPARRPTARDLLLTLVGGAGETDLLGAGSSRAGALHAGEVIDPGLGTLAEDAYTMLEADERELVPELLLRLVAIGADGLETVRRVPSVDLLPERPEARRRILDVFAYLLAERDGEVTISRPAVLRAWPRLRKWVETDRDGLPIIAEITQAARIWDTHGRRDGDLLQGSRLQTALGWAATGRRHLTLTPLERDFLAAAGGLTRRRARRRRLLTVALAALLALSLTGGIASLHQGAQVAEQRDRVAAERDQARGRELARVADGLRTVDPVRAMLLSVAAWRLAPGAESRSSLTSSLYRRESAVFRPPPAPGAGIQAVSGDGLTLAAVSERGVRVYEVATGRQLAEWTAPQLTMGTGRAGLSHDGRLLAVVISQSVVVWETRTGRFVGVKRMPGENPGVIEPVFGDHDSLLALDANNHVAEIWDVNRDRVMRTGWDFDLRRFAVAPSGKIAVTVDVAGRLRVWRLPGFVQDHSFPAGCGGTFNVLGFSADSRFLICGGERIELWDTVTGKRVKQAAEVNEEQYGWLWAGSEPSAELGGDSVSGVRLSAGTRLAAGFSGATIRVWNVQAHQEILTYQAPGSVSGLWFDPDGRTLRYLLDDGIVSLDLRSETPGHKVPGDLSVSAISPDARWLAVELSVASQIRLWDIPGRRFIGALPAEAASDVLFDPTGKTMAVVPDFTHVEVRDVATQRRLWSYRAADGLIMTGRAFTHDGTTFAAVYTQNSQEETDYWLHEWEARSGREIRTVRLGTTVRDIAYMPDGRTLASALGRFIDTVTGKPVSVGYADAATGLPLVVVDPTGARLAVSGGGERVTLWDVRTLTPLAPDLRIAGKRVITMLFSPQGDVLATIDDSEALQLWDVATRQRIGEEIRVYDSDRVAELDAAFDSDGTRLRLANYSGFVYELPVAPASVAAAVCARAGRTLTPREWREHLGAVPYRDVCAAA</sequence>
<protein>
    <recommendedName>
        <fullName evidence="1">non-specific serine/threonine protein kinase</fullName>
        <ecNumber evidence="1">2.7.11.1</ecNumber>
    </recommendedName>
</protein>
<dbReference type="InterPro" id="IPR001680">
    <property type="entry name" value="WD40_rpt"/>
</dbReference>
<dbReference type="SUPFAM" id="SSF56112">
    <property type="entry name" value="Protein kinase-like (PK-like)"/>
    <property type="match status" value="1"/>
</dbReference>
<dbReference type="InterPro" id="IPR000719">
    <property type="entry name" value="Prot_kinase_dom"/>
</dbReference>
<reference evidence="8 9" key="1">
    <citation type="submission" date="2020-08" db="EMBL/GenBank/DDBJ databases">
        <title>Sequencing the genomes of 1000 actinobacteria strains.</title>
        <authorList>
            <person name="Klenk H.-P."/>
        </authorList>
    </citation>
    <scope>NUCLEOTIDE SEQUENCE [LARGE SCALE GENOMIC DNA]</scope>
    <source>
        <strain evidence="8 9">DSM 43023</strain>
    </source>
</reference>
<keyword evidence="6" id="KW-0472">Membrane</keyword>
<dbReference type="AlphaFoldDB" id="A0A7W7RTH6"/>
<dbReference type="InterPro" id="IPR050660">
    <property type="entry name" value="NEK_Ser/Thr_kinase"/>
</dbReference>
<dbReference type="InterPro" id="IPR049052">
    <property type="entry name" value="nSTAND1"/>
</dbReference>
<dbReference type="Gene3D" id="1.10.510.10">
    <property type="entry name" value="Transferase(Phosphotransferase) domain 1"/>
    <property type="match status" value="1"/>
</dbReference>
<dbReference type="PANTHER" id="PTHR43671">
    <property type="entry name" value="SERINE/THREONINE-PROTEIN KINASE NEK"/>
    <property type="match status" value="1"/>
</dbReference>
<dbReference type="SMART" id="SM00220">
    <property type="entry name" value="S_TKc"/>
    <property type="match status" value="1"/>
</dbReference>
<dbReference type="InterPro" id="IPR011009">
    <property type="entry name" value="Kinase-like_dom_sf"/>
</dbReference>
<organism evidence="8 9">
    <name type="scientific">Streptosporangium album</name>
    <dbReference type="NCBI Taxonomy" id="47479"/>
    <lineage>
        <taxon>Bacteria</taxon>
        <taxon>Bacillati</taxon>
        <taxon>Actinomycetota</taxon>
        <taxon>Actinomycetes</taxon>
        <taxon>Streptosporangiales</taxon>
        <taxon>Streptosporangiaceae</taxon>
        <taxon>Streptosporangium</taxon>
    </lineage>
</organism>
<dbReference type="PROSITE" id="PS50011">
    <property type="entry name" value="PROTEIN_KINASE_DOM"/>
    <property type="match status" value="1"/>
</dbReference>
<evidence type="ECO:0000256" key="3">
    <source>
        <dbReference type="ARBA" id="ARBA00022741"/>
    </source>
</evidence>
<dbReference type="Gene3D" id="2.130.10.10">
    <property type="entry name" value="YVTN repeat-like/Quinoprotein amine dehydrogenase"/>
    <property type="match status" value="3"/>
</dbReference>
<evidence type="ECO:0000313" key="9">
    <source>
        <dbReference type="Proteomes" id="UP000534286"/>
    </source>
</evidence>
<evidence type="ECO:0000256" key="5">
    <source>
        <dbReference type="ARBA" id="ARBA00022840"/>
    </source>
</evidence>
<dbReference type="Proteomes" id="UP000534286">
    <property type="component" value="Unassembled WGS sequence"/>
</dbReference>
<keyword evidence="2" id="KW-0808">Transferase</keyword>
<dbReference type="SUPFAM" id="SSF50998">
    <property type="entry name" value="Quinoprotein alcohol dehydrogenase-like"/>
    <property type="match status" value="1"/>
</dbReference>
<keyword evidence="6" id="KW-1133">Transmembrane helix</keyword>
<dbReference type="InterPro" id="IPR008271">
    <property type="entry name" value="Ser/Thr_kinase_AS"/>
</dbReference>
<feature type="transmembrane region" description="Helical" evidence="6">
    <location>
        <begin position="403"/>
        <end position="423"/>
    </location>
</feature>
<keyword evidence="6" id="KW-0812">Transmembrane</keyword>
<keyword evidence="9" id="KW-1185">Reference proteome</keyword>
<evidence type="ECO:0000259" key="7">
    <source>
        <dbReference type="PROSITE" id="PS50011"/>
    </source>
</evidence>